<proteinExistence type="predicted"/>
<dbReference type="Proteomes" id="UP000805193">
    <property type="component" value="Unassembled WGS sequence"/>
</dbReference>
<keyword evidence="2" id="KW-1185">Reference proteome</keyword>
<protein>
    <submittedName>
        <fullName evidence="1">Uncharacterized protein</fullName>
    </submittedName>
</protein>
<gene>
    <name evidence="1" type="ORF">HPB47_021465</name>
</gene>
<organism evidence="1 2">
    <name type="scientific">Ixodes persulcatus</name>
    <name type="common">Taiga tick</name>
    <dbReference type="NCBI Taxonomy" id="34615"/>
    <lineage>
        <taxon>Eukaryota</taxon>
        <taxon>Metazoa</taxon>
        <taxon>Ecdysozoa</taxon>
        <taxon>Arthropoda</taxon>
        <taxon>Chelicerata</taxon>
        <taxon>Arachnida</taxon>
        <taxon>Acari</taxon>
        <taxon>Parasitiformes</taxon>
        <taxon>Ixodida</taxon>
        <taxon>Ixodoidea</taxon>
        <taxon>Ixodidae</taxon>
        <taxon>Ixodinae</taxon>
        <taxon>Ixodes</taxon>
    </lineage>
</organism>
<name>A0AC60QCG0_IXOPE</name>
<comment type="caution">
    <text evidence="1">The sequence shown here is derived from an EMBL/GenBank/DDBJ whole genome shotgun (WGS) entry which is preliminary data.</text>
</comment>
<dbReference type="EMBL" id="JABSTQ010009197">
    <property type="protein sequence ID" value="KAG0431773.1"/>
    <property type="molecule type" value="Genomic_DNA"/>
</dbReference>
<evidence type="ECO:0000313" key="2">
    <source>
        <dbReference type="Proteomes" id="UP000805193"/>
    </source>
</evidence>
<sequence length="277" mass="30825">MAGNSESAQLLHVVAALVVSSVEGLRTSPEAEGGPPDEPKDATASAEYNAPGSSVMCRFLLKTRPWRRPVAGRFRLWRSAIPVLKILRAEWQRQARIYRSLLWTVLQDPSKPRSDNGRLREFLIIVDRTTEFLWQVSLQRLRSTVPKKRPAATGDVKTVSDVDLPADARRMLSLGPKFAVEPRMSAPELLGLVRAVSRCAPVDEERRLSVLPADKEGGFVVLTEGEFGSKALEAISSLTHELPIDNVIQFLDLKLTLSSHHVCWTYQPRANKPLFAV</sequence>
<evidence type="ECO:0000313" key="1">
    <source>
        <dbReference type="EMBL" id="KAG0431773.1"/>
    </source>
</evidence>
<accession>A0AC60QCG0</accession>
<reference evidence="1 2" key="1">
    <citation type="journal article" date="2020" name="Cell">
        <title>Large-Scale Comparative Analyses of Tick Genomes Elucidate Their Genetic Diversity and Vector Capacities.</title>
        <authorList>
            <consortium name="Tick Genome and Microbiome Consortium (TIGMIC)"/>
            <person name="Jia N."/>
            <person name="Wang J."/>
            <person name="Shi W."/>
            <person name="Du L."/>
            <person name="Sun Y."/>
            <person name="Zhan W."/>
            <person name="Jiang J.F."/>
            <person name="Wang Q."/>
            <person name="Zhang B."/>
            <person name="Ji P."/>
            <person name="Bell-Sakyi L."/>
            <person name="Cui X.M."/>
            <person name="Yuan T.T."/>
            <person name="Jiang B.G."/>
            <person name="Yang W.F."/>
            <person name="Lam T.T."/>
            <person name="Chang Q.C."/>
            <person name="Ding S.J."/>
            <person name="Wang X.J."/>
            <person name="Zhu J.G."/>
            <person name="Ruan X.D."/>
            <person name="Zhao L."/>
            <person name="Wei J.T."/>
            <person name="Ye R.Z."/>
            <person name="Que T.C."/>
            <person name="Du C.H."/>
            <person name="Zhou Y.H."/>
            <person name="Cheng J.X."/>
            <person name="Dai P.F."/>
            <person name="Guo W.B."/>
            <person name="Han X.H."/>
            <person name="Huang E.J."/>
            <person name="Li L.F."/>
            <person name="Wei W."/>
            <person name="Gao Y.C."/>
            <person name="Liu J.Z."/>
            <person name="Shao H.Z."/>
            <person name="Wang X."/>
            <person name="Wang C.C."/>
            <person name="Yang T.C."/>
            <person name="Huo Q.B."/>
            <person name="Li W."/>
            <person name="Chen H.Y."/>
            <person name="Chen S.E."/>
            <person name="Zhou L.G."/>
            <person name="Ni X.B."/>
            <person name="Tian J.H."/>
            <person name="Sheng Y."/>
            <person name="Liu T."/>
            <person name="Pan Y.S."/>
            <person name="Xia L.Y."/>
            <person name="Li J."/>
            <person name="Zhao F."/>
            <person name="Cao W.C."/>
        </authorList>
    </citation>
    <scope>NUCLEOTIDE SEQUENCE [LARGE SCALE GENOMIC DNA]</scope>
    <source>
        <strain evidence="1">Iper-2018</strain>
    </source>
</reference>